<dbReference type="PANTHER" id="PTHR48102:SF7">
    <property type="entry name" value="ATP-DEPENDENT CLP PROTEASE ATP-BINDING SUBUNIT CLPX-LIKE, MITOCHONDRIAL"/>
    <property type="match status" value="1"/>
</dbReference>
<accession>D3VM04</accession>
<evidence type="ECO:0000259" key="1">
    <source>
        <dbReference type="Pfam" id="PF07724"/>
    </source>
</evidence>
<dbReference type="GO" id="GO:0051603">
    <property type="term" value="P:proteolysis involved in protein catabolic process"/>
    <property type="evidence" value="ECO:0007669"/>
    <property type="project" value="TreeGrafter"/>
</dbReference>
<dbReference type="InterPro" id="IPR050052">
    <property type="entry name" value="ATP-dep_Clp_protease_ClpX"/>
</dbReference>
<gene>
    <name evidence="2" type="ORF">XNC1_p0088</name>
</gene>
<name>D3VM04_XENNA</name>
<evidence type="ECO:0000313" key="2">
    <source>
        <dbReference type="EMBL" id="CBJ92956.1"/>
    </source>
</evidence>
<sequence>MSCLISINKKLMKNGSNIDKVNRILSILLSEDIETFGYKPKCLLISGASGSGKTRLANILKQVSFRVMSTIDSKELSEVGYSGKDPYSIFEKLLYVSGGDCKVATKGIIHLDEFDKLSASFSVEKDVNGIGIQQSLLKPLDGVEIGITNPNPSRINPNPILNLNTNNMIFVFTGSFNGKKMSCPKNLIDSGFIPELANRVDFFIHLKEPNENELFKMANDDELYEKAVRFAESKGMNISFDDSFKSLLAREAFKLGGHYRSVSYLFNNIVYDKIVEMIIIGNSSHEFSKHDLVFSDD</sequence>
<organism evidence="2 3">
    <name type="scientific">Xenorhabdus nematophila (strain ATCC 19061 / DSM 3370 / CCUG 14189 / LMG 1036 / NCIMB 9965 / AN6)</name>
    <dbReference type="NCBI Taxonomy" id="406817"/>
    <lineage>
        <taxon>Bacteria</taxon>
        <taxon>Pseudomonadati</taxon>
        <taxon>Pseudomonadota</taxon>
        <taxon>Gammaproteobacteria</taxon>
        <taxon>Enterobacterales</taxon>
        <taxon>Morganellaceae</taxon>
        <taxon>Xenorhabdus</taxon>
    </lineage>
</organism>
<protein>
    <recommendedName>
        <fullName evidence="1">ATPase AAA-type core domain-containing protein</fullName>
    </recommendedName>
</protein>
<evidence type="ECO:0000313" key="3">
    <source>
        <dbReference type="Proteomes" id="UP000008075"/>
    </source>
</evidence>
<dbReference type="PANTHER" id="PTHR48102">
    <property type="entry name" value="ATP-DEPENDENT CLP PROTEASE ATP-BINDING SUBUNIT CLPX-LIKE, MITOCHONDRIAL-RELATED"/>
    <property type="match status" value="1"/>
</dbReference>
<dbReference type="GeneID" id="24901701"/>
<keyword evidence="3" id="KW-1185">Reference proteome</keyword>
<dbReference type="AlphaFoldDB" id="D3VM04"/>
<dbReference type="HOGENOM" id="CLU_945464_0_0_6"/>
<dbReference type="EMBL" id="FN667743">
    <property type="protein sequence ID" value="CBJ92956.1"/>
    <property type="molecule type" value="Genomic_DNA"/>
</dbReference>
<dbReference type="GO" id="GO:0005524">
    <property type="term" value="F:ATP binding"/>
    <property type="evidence" value="ECO:0007669"/>
    <property type="project" value="InterPro"/>
</dbReference>
<dbReference type="Pfam" id="PF07724">
    <property type="entry name" value="AAA_2"/>
    <property type="match status" value="1"/>
</dbReference>
<dbReference type="InterPro" id="IPR027417">
    <property type="entry name" value="P-loop_NTPase"/>
</dbReference>
<dbReference type="KEGG" id="xne:XNC1_p0088"/>
<dbReference type="Proteomes" id="UP000008075">
    <property type="component" value="Plasmid XNC1_p"/>
</dbReference>
<dbReference type="InterPro" id="IPR003959">
    <property type="entry name" value="ATPase_AAA_core"/>
</dbReference>
<dbReference type="RefSeq" id="WP_013141608.1">
    <property type="nucleotide sequence ID" value="NC_014170.1"/>
</dbReference>
<geneLocation type="plasmid" evidence="2 3">
    <name>XNC1_p</name>
</geneLocation>
<feature type="domain" description="ATPase AAA-type core" evidence="1">
    <location>
        <begin position="44"/>
        <end position="201"/>
    </location>
</feature>
<proteinExistence type="predicted"/>
<keyword evidence="2" id="KW-0614">Plasmid</keyword>
<dbReference type="GO" id="GO:0016887">
    <property type="term" value="F:ATP hydrolysis activity"/>
    <property type="evidence" value="ECO:0007669"/>
    <property type="project" value="InterPro"/>
</dbReference>
<reference evidence="2 3" key="1">
    <citation type="journal article" date="2011" name="PLoS ONE">
        <title>The entomopathogenic bacterial endosymbionts xenorhabdus and photorhabdus: convergent lifestyles from divergent genomes.</title>
        <authorList>
            <person name="Chaston J.M."/>
            <person name="Suen G."/>
            <person name="Tucker S.L."/>
            <person name="Andersen A.W."/>
            <person name="Bhasin A."/>
            <person name="Bode E."/>
            <person name="Bode H.B."/>
            <person name="Brachmann A.O."/>
            <person name="Cowles C.E."/>
            <person name="Cowles K.N."/>
            <person name="Darby C."/>
            <person name="de Leon L."/>
            <person name="Drace K."/>
            <person name="Du Z."/>
            <person name="Givaudan A."/>
            <person name="Herbert Tran E.E."/>
            <person name="Jewell K.A."/>
            <person name="Knack J.J."/>
            <person name="Krasomil-Osterfeld K.C."/>
            <person name="Kukor R."/>
            <person name="Lanois A."/>
            <person name="Latreille P."/>
            <person name="Leimgruber N.K."/>
            <person name="Lipke C.M."/>
            <person name="Liu R."/>
            <person name="Lu X."/>
            <person name="Martens E.C."/>
            <person name="Marri P.R."/>
            <person name="Medigue C."/>
            <person name="Menard M.L."/>
            <person name="Miller N.M."/>
            <person name="Morales-Soto N."/>
            <person name="Norton S."/>
            <person name="Ogier J.C."/>
            <person name="Orchard S.S."/>
            <person name="Park D."/>
            <person name="Park Y."/>
            <person name="Qurollo B.A."/>
            <person name="Sugar D.R."/>
            <person name="Richards G.R."/>
            <person name="Rouy Z."/>
            <person name="Slominski B."/>
            <person name="Slominski K."/>
            <person name="Snyder H."/>
            <person name="Tjaden B.C."/>
            <person name="van der Hoeven R."/>
            <person name="Welch R.D."/>
            <person name="Wheeler C."/>
            <person name="Xiang B."/>
            <person name="Barbazuk B."/>
            <person name="Gaudriault S."/>
            <person name="Goodner B."/>
            <person name="Slater S.C."/>
            <person name="Forst S."/>
            <person name="Goldman B.S."/>
            <person name="Goodrich-Blair H."/>
        </authorList>
    </citation>
    <scope>NUCLEOTIDE SEQUENCE [LARGE SCALE GENOMIC DNA]</scope>
    <source>
        <strain evidence="3">ATCC 19061 / DSM 3370 / CCUG 14189 / LMG 1036 / NCIMB 9965 / AN6</strain>
    </source>
</reference>
<dbReference type="SUPFAM" id="SSF52540">
    <property type="entry name" value="P-loop containing nucleoside triphosphate hydrolases"/>
    <property type="match status" value="1"/>
</dbReference>
<dbReference type="Gene3D" id="3.40.50.300">
    <property type="entry name" value="P-loop containing nucleotide triphosphate hydrolases"/>
    <property type="match status" value="1"/>
</dbReference>
<dbReference type="eggNOG" id="COG1219">
    <property type="taxonomic scope" value="Bacteria"/>
</dbReference>